<dbReference type="Pfam" id="PF00583">
    <property type="entry name" value="Acetyltransf_1"/>
    <property type="match status" value="1"/>
</dbReference>
<dbReference type="PANTHER" id="PTHR43877">
    <property type="entry name" value="AMINOALKYLPHOSPHONATE N-ACETYLTRANSFERASE-RELATED-RELATED"/>
    <property type="match status" value="1"/>
</dbReference>
<dbReference type="Proteomes" id="UP000265366">
    <property type="component" value="Unassembled WGS sequence"/>
</dbReference>
<dbReference type="EMBL" id="QXFM01000057">
    <property type="protein sequence ID" value="RIV89723.1"/>
    <property type="molecule type" value="Genomic_DNA"/>
</dbReference>
<evidence type="ECO:0000256" key="2">
    <source>
        <dbReference type="ARBA" id="ARBA00023315"/>
    </source>
</evidence>
<accession>A0A3A1P755</accession>
<evidence type="ECO:0000313" key="5">
    <source>
        <dbReference type="Proteomes" id="UP000265366"/>
    </source>
</evidence>
<evidence type="ECO:0000259" key="3">
    <source>
        <dbReference type="PROSITE" id="PS51186"/>
    </source>
</evidence>
<sequence>MHAQIYSPVILPNGIVLRHARSPEELAACFPVISQLRPRLKGVEEWVERAVEMAAEGYRVLAAWDRDRVLAIAGYRVMENLIHDDFLYVDDLVTAESERGNGLGAALLAELSVIGGDEFCARLVLDTAAENESARRFYKREGLVDIAIGFVKPLRELA</sequence>
<dbReference type="InterPro" id="IPR000182">
    <property type="entry name" value="GNAT_dom"/>
</dbReference>
<evidence type="ECO:0000313" key="4">
    <source>
        <dbReference type="EMBL" id="RIV89723.1"/>
    </source>
</evidence>
<gene>
    <name evidence="4" type="ORF">D2V17_05480</name>
</gene>
<reference evidence="4 5" key="1">
    <citation type="submission" date="2018-08" db="EMBL/GenBank/DDBJ databases">
        <title>Erythrobacter zhengii sp.nov., a bacterium isolated from deep-sea sediment.</title>
        <authorList>
            <person name="Fang C."/>
            <person name="Wu Y.-H."/>
            <person name="Sun C."/>
            <person name="Wang H."/>
            <person name="Cheng H."/>
            <person name="Meng F.-X."/>
            <person name="Wang C.-S."/>
            <person name="Xu X.-W."/>
        </authorList>
    </citation>
    <scope>NUCLEOTIDE SEQUENCE [LARGE SCALE GENOMIC DNA]</scope>
    <source>
        <strain evidence="4 5">CCTCC AB 2015396</strain>
    </source>
</reference>
<protein>
    <submittedName>
        <fullName evidence="4">GNAT family N-acetyltransferase</fullName>
    </submittedName>
</protein>
<dbReference type="PANTHER" id="PTHR43877:SF2">
    <property type="entry name" value="AMINOALKYLPHOSPHONATE N-ACETYLTRANSFERASE-RELATED"/>
    <property type="match status" value="1"/>
</dbReference>
<dbReference type="Gene3D" id="3.40.630.30">
    <property type="match status" value="1"/>
</dbReference>
<evidence type="ECO:0000256" key="1">
    <source>
        <dbReference type="ARBA" id="ARBA00022679"/>
    </source>
</evidence>
<dbReference type="OrthoDB" id="7205533at2"/>
<name>A0A3A1P755_9SPHN</name>
<organism evidence="4 5">
    <name type="scientific">Aurantiacibacter xanthus</name>
    <dbReference type="NCBI Taxonomy" id="1784712"/>
    <lineage>
        <taxon>Bacteria</taxon>
        <taxon>Pseudomonadati</taxon>
        <taxon>Pseudomonadota</taxon>
        <taxon>Alphaproteobacteria</taxon>
        <taxon>Sphingomonadales</taxon>
        <taxon>Erythrobacteraceae</taxon>
        <taxon>Aurantiacibacter</taxon>
    </lineage>
</organism>
<proteinExistence type="predicted"/>
<dbReference type="PROSITE" id="PS51186">
    <property type="entry name" value="GNAT"/>
    <property type="match status" value="1"/>
</dbReference>
<dbReference type="InterPro" id="IPR016181">
    <property type="entry name" value="Acyl_CoA_acyltransferase"/>
</dbReference>
<keyword evidence="5" id="KW-1185">Reference proteome</keyword>
<dbReference type="SUPFAM" id="SSF55729">
    <property type="entry name" value="Acyl-CoA N-acyltransferases (Nat)"/>
    <property type="match status" value="1"/>
</dbReference>
<dbReference type="InterPro" id="IPR050832">
    <property type="entry name" value="Bact_Acetyltransf"/>
</dbReference>
<feature type="domain" description="N-acetyltransferase" evidence="3">
    <location>
        <begin position="15"/>
        <end position="158"/>
    </location>
</feature>
<dbReference type="CDD" id="cd04301">
    <property type="entry name" value="NAT_SF"/>
    <property type="match status" value="1"/>
</dbReference>
<keyword evidence="1 4" id="KW-0808">Transferase</keyword>
<dbReference type="AlphaFoldDB" id="A0A3A1P755"/>
<dbReference type="GO" id="GO:0016747">
    <property type="term" value="F:acyltransferase activity, transferring groups other than amino-acyl groups"/>
    <property type="evidence" value="ECO:0007669"/>
    <property type="project" value="InterPro"/>
</dbReference>
<comment type="caution">
    <text evidence="4">The sequence shown here is derived from an EMBL/GenBank/DDBJ whole genome shotgun (WGS) entry which is preliminary data.</text>
</comment>
<dbReference type="RefSeq" id="WP_119592087.1">
    <property type="nucleotide sequence ID" value="NZ_QXFM01000057.1"/>
</dbReference>
<keyword evidence="2" id="KW-0012">Acyltransferase</keyword>